<dbReference type="SUPFAM" id="SSF52058">
    <property type="entry name" value="L domain-like"/>
    <property type="match status" value="1"/>
</dbReference>
<dbReference type="Gene3D" id="3.80.10.10">
    <property type="entry name" value="Ribonuclease Inhibitor"/>
    <property type="match status" value="1"/>
</dbReference>
<dbReference type="Proteomes" id="UP000092462">
    <property type="component" value="Unassembled WGS sequence"/>
</dbReference>
<name>A0A1B0DBP8_PHLPP</name>
<evidence type="ECO:0008006" key="5">
    <source>
        <dbReference type="Google" id="ProtNLM"/>
    </source>
</evidence>
<sequence>MLQVLHIDNNRLYNFPKARPILISKSLKIFTCNGCGITEIHMETLSKLPHLTTLHLQMNSISHMHELSFAETSQLHFINLESNNLTKPPLSILTEGTVLEELCLGGNPIEWTFESYEFYYKLSHNSCSIAVQTVATTTSTTPYLTTEKTDEIDNIAMAEVVNPTLLDALIATYLLVCVILESLLFAAISLYLARIVQTKSKDFDYSTSVINPSDIYKIN</sequence>
<dbReference type="VEuPathDB" id="VectorBase:PPAI005237"/>
<accession>A0A1B0DBP8</accession>
<dbReference type="InterPro" id="IPR032675">
    <property type="entry name" value="LRR_dom_sf"/>
</dbReference>
<dbReference type="EMBL" id="AJVK01030177">
    <property type="status" value="NOT_ANNOTATED_CDS"/>
    <property type="molecule type" value="Genomic_DNA"/>
</dbReference>
<evidence type="ECO:0000313" key="3">
    <source>
        <dbReference type="EnsemblMetazoa" id="PPAI005237-PA"/>
    </source>
</evidence>
<reference evidence="3" key="1">
    <citation type="submission" date="2022-08" db="UniProtKB">
        <authorList>
            <consortium name="EnsemblMetazoa"/>
        </authorList>
    </citation>
    <scope>IDENTIFICATION</scope>
    <source>
        <strain evidence="3">Israel</strain>
    </source>
</reference>
<dbReference type="InterPro" id="IPR050333">
    <property type="entry name" value="SLRP"/>
</dbReference>
<dbReference type="InterPro" id="IPR001611">
    <property type="entry name" value="Leu-rich_rpt"/>
</dbReference>
<dbReference type="Pfam" id="PF13855">
    <property type="entry name" value="LRR_8"/>
    <property type="match status" value="1"/>
</dbReference>
<protein>
    <recommendedName>
        <fullName evidence="5">LRRNT domain-containing protein</fullName>
    </recommendedName>
</protein>
<dbReference type="AlphaFoldDB" id="A0A1B0DBP8"/>
<evidence type="ECO:0000256" key="2">
    <source>
        <dbReference type="ARBA" id="ARBA00022737"/>
    </source>
</evidence>
<evidence type="ECO:0000256" key="1">
    <source>
        <dbReference type="ARBA" id="ARBA00022614"/>
    </source>
</evidence>
<proteinExistence type="predicted"/>
<dbReference type="EnsemblMetazoa" id="PPAI005237-RA">
    <property type="protein sequence ID" value="PPAI005237-PA"/>
    <property type="gene ID" value="PPAI005237"/>
</dbReference>
<keyword evidence="4" id="KW-1185">Reference proteome</keyword>
<keyword evidence="1" id="KW-0433">Leucine-rich repeat</keyword>
<dbReference type="PANTHER" id="PTHR45712:SF22">
    <property type="entry name" value="INSULIN-LIKE GROWTH FACTOR-BINDING PROTEIN COMPLEX ACID LABILE SUBUNIT"/>
    <property type="match status" value="1"/>
</dbReference>
<evidence type="ECO:0000313" key="4">
    <source>
        <dbReference type="Proteomes" id="UP000092462"/>
    </source>
</evidence>
<dbReference type="PANTHER" id="PTHR45712">
    <property type="entry name" value="AGAP008170-PA"/>
    <property type="match status" value="1"/>
</dbReference>
<dbReference type="VEuPathDB" id="VectorBase:PPAPM1_003028"/>
<organism evidence="3 4">
    <name type="scientific">Phlebotomus papatasi</name>
    <name type="common">Sandfly</name>
    <dbReference type="NCBI Taxonomy" id="29031"/>
    <lineage>
        <taxon>Eukaryota</taxon>
        <taxon>Metazoa</taxon>
        <taxon>Ecdysozoa</taxon>
        <taxon>Arthropoda</taxon>
        <taxon>Hexapoda</taxon>
        <taxon>Insecta</taxon>
        <taxon>Pterygota</taxon>
        <taxon>Neoptera</taxon>
        <taxon>Endopterygota</taxon>
        <taxon>Diptera</taxon>
        <taxon>Nematocera</taxon>
        <taxon>Psychodoidea</taxon>
        <taxon>Psychodidae</taxon>
        <taxon>Phlebotomus</taxon>
        <taxon>Phlebotomus</taxon>
    </lineage>
</organism>
<keyword evidence="2" id="KW-0677">Repeat</keyword>
<dbReference type="GO" id="GO:0005615">
    <property type="term" value="C:extracellular space"/>
    <property type="evidence" value="ECO:0007669"/>
    <property type="project" value="TreeGrafter"/>
</dbReference>